<evidence type="ECO:0000256" key="5">
    <source>
        <dbReference type="RuleBase" id="RU361134"/>
    </source>
</evidence>
<dbReference type="EMBL" id="PHFL01000039">
    <property type="protein sequence ID" value="RFM24355.1"/>
    <property type="molecule type" value="Genomic_DNA"/>
</dbReference>
<keyword evidence="2 5" id="KW-0378">Hydrolase</keyword>
<comment type="caution">
    <text evidence="7">The sequence shown here is derived from an EMBL/GenBank/DDBJ whole genome shotgun (WGS) entry which is preliminary data.</text>
</comment>
<evidence type="ECO:0000313" key="7">
    <source>
        <dbReference type="EMBL" id="RFM24355.1"/>
    </source>
</evidence>
<dbReference type="SUPFAM" id="SSF51445">
    <property type="entry name" value="(Trans)glycosidases"/>
    <property type="match status" value="1"/>
</dbReference>
<feature type="domain" description="Glycosyl hydrolase family 13 catalytic" evidence="6">
    <location>
        <begin position="44"/>
        <end position="505"/>
    </location>
</feature>
<evidence type="ECO:0000256" key="4">
    <source>
        <dbReference type="RuleBase" id="RU003615"/>
    </source>
</evidence>
<evidence type="ECO:0000256" key="1">
    <source>
        <dbReference type="ARBA" id="ARBA00008061"/>
    </source>
</evidence>
<dbReference type="Gene3D" id="2.60.40.1180">
    <property type="entry name" value="Golgi alpha-mannosidase II"/>
    <property type="match status" value="1"/>
</dbReference>
<evidence type="ECO:0000259" key="6">
    <source>
        <dbReference type="SMART" id="SM00642"/>
    </source>
</evidence>
<dbReference type="InterPro" id="IPR006046">
    <property type="entry name" value="Alpha_amylase"/>
</dbReference>
<dbReference type="SUPFAM" id="SSF51011">
    <property type="entry name" value="Glycosyl hydrolase domain"/>
    <property type="match status" value="1"/>
</dbReference>
<evidence type="ECO:0000256" key="2">
    <source>
        <dbReference type="ARBA" id="ARBA00022801"/>
    </source>
</evidence>
<dbReference type="InterPro" id="IPR006047">
    <property type="entry name" value="GH13_cat_dom"/>
</dbReference>
<comment type="catalytic activity">
    <reaction evidence="5">
        <text>Endohydrolysis of (1-&gt;4)-alpha-D-glucosidic linkages in polysaccharides containing three or more (1-&gt;4)-alpha-linked D-glucose units.</text>
        <dbReference type="EC" id="3.2.1.1"/>
    </reaction>
</comment>
<sequence>MIPIYISIFLFQAIFAMQSSSYQMHQKFSLESSPKWACGAVFYQIFPERFRNGDSNNDPSFDKSSPTGRAHQWTSNWYALSEDERAYSPNFYDNVFRRRYGGDLQGVIDKLDYLADLGVDAIYFNPLFEAPSLHKYDATLLHHIDVNFGPDPAGDLEIIAKENPEDPSTWQWTSADKLFLKLISEAHRRNIRIIIDGVFNHTGRSFWAFQDILKNQEKSRYRDWYQIISWDDSAKGTKFDYRGWFGSKSLPAFAHDSLYGLHPEVSNYIFAITQRWMQPNGRVEDGIDGWRLDAADEVPHQFWKRWRRHVKSLNPNAYIVGEIWKNAKEWLHGDEFDAVTNYQFAILAFQFFIRKSIQSSKSFLTKLENLLRSYPDEVNYRLLNLLESHDTDRLPSMIINPNRDYDRDASFRFNPKYDTRKPNAEERKIQKLITLFQMTYIGSPMIYYGAEAGMWGADDPDNRKPMVWPDLVYDNETSPHDSGISYTVEFDYDLFNYHKKLISIRKQSKAIRFGSFKPLYLSHPNRRLLCYERQFEEDKVIVILNASEKPACVALDFLTGKWKDEITGQIFQTASMSMPKIQLTLDSHSGAVLRKLSSN</sequence>
<dbReference type="InterPro" id="IPR017853">
    <property type="entry name" value="GH"/>
</dbReference>
<dbReference type="InterPro" id="IPR032091">
    <property type="entry name" value="Malt_amylase-like_C"/>
</dbReference>
<protein>
    <recommendedName>
        <fullName evidence="5">Alpha-amylase</fullName>
        <ecNumber evidence="5">3.2.1.1</ecNumber>
    </recommendedName>
</protein>
<dbReference type="Gene3D" id="3.20.20.80">
    <property type="entry name" value="Glycosidases"/>
    <property type="match status" value="1"/>
</dbReference>
<accession>A0A395M0P6</accession>
<evidence type="ECO:0000256" key="3">
    <source>
        <dbReference type="ARBA" id="ARBA00023295"/>
    </source>
</evidence>
<dbReference type="AlphaFoldDB" id="A0A395M0P6"/>
<dbReference type="EC" id="3.2.1.1" evidence="5"/>
<dbReference type="SMART" id="SM00642">
    <property type="entry name" value="Aamy"/>
    <property type="match status" value="1"/>
</dbReference>
<dbReference type="PANTHER" id="PTHR10357:SF210">
    <property type="entry name" value="MALTODEXTRIN GLUCOSIDASE"/>
    <property type="match status" value="1"/>
</dbReference>
<dbReference type="Proteomes" id="UP000266389">
    <property type="component" value="Unassembled WGS sequence"/>
</dbReference>
<organism evidence="7 8">
    <name type="scientific">Candidatus Thermochlorobacter aerophilus</name>
    <dbReference type="NCBI Taxonomy" id="1868324"/>
    <lineage>
        <taxon>Bacteria</taxon>
        <taxon>Pseudomonadati</taxon>
        <taxon>Chlorobiota</taxon>
        <taxon>Chlorobiia</taxon>
        <taxon>Chlorobiales</taxon>
        <taxon>Candidatus Thermochlorobacteriaceae</taxon>
        <taxon>Candidatus Thermochlorobacter</taxon>
    </lineage>
</organism>
<gene>
    <name evidence="7" type="ORF">D0433_05015</name>
</gene>
<dbReference type="Pfam" id="PF16657">
    <property type="entry name" value="Malt_amylase_C"/>
    <property type="match status" value="1"/>
</dbReference>
<keyword evidence="5" id="KW-0119">Carbohydrate metabolism</keyword>
<keyword evidence="3 5" id="KW-0326">Glycosidase</keyword>
<dbReference type="PANTHER" id="PTHR10357">
    <property type="entry name" value="ALPHA-AMYLASE FAMILY MEMBER"/>
    <property type="match status" value="1"/>
</dbReference>
<proteinExistence type="inferred from homology"/>
<comment type="similarity">
    <text evidence="1 4">Belongs to the glycosyl hydrolase 13 family.</text>
</comment>
<dbReference type="PRINTS" id="PR00110">
    <property type="entry name" value="ALPHAAMYLASE"/>
</dbReference>
<dbReference type="InterPro" id="IPR013780">
    <property type="entry name" value="Glyco_hydro_b"/>
</dbReference>
<dbReference type="GO" id="GO:0005975">
    <property type="term" value="P:carbohydrate metabolic process"/>
    <property type="evidence" value="ECO:0007669"/>
    <property type="project" value="InterPro"/>
</dbReference>
<reference evidence="7 8" key="1">
    <citation type="journal article" date="2011" name="ISME J.">
        <title>Community ecology of hot spring cyanobacterial mats: predominant populations and their functional potential.</title>
        <authorList>
            <person name="Klatt C.G."/>
            <person name="Wood J.M."/>
            <person name="Rusch D.B."/>
            <person name="Bateson M.M."/>
            <person name="Hamamura N."/>
            <person name="Heidelberg J.F."/>
            <person name="Grossman A.R."/>
            <person name="Bhaya D."/>
            <person name="Cohan F.M."/>
            <person name="Kuhl M."/>
            <person name="Bryant D.A."/>
            <person name="Ward D.M."/>
        </authorList>
    </citation>
    <scope>NUCLEOTIDE SEQUENCE [LARGE SCALE GENOMIC DNA]</scope>
    <source>
        <strain evidence="7">OS</strain>
    </source>
</reference>
<name>A0A395M0P6_9BACT</name>
<dbReference type="CDD" id="cd11338">
    <property type="entry name" value="AmyAc_CMD"/>
    <property type="match status" value="1"/>
</dbReference>
<dbReference type="Pfam" id="PF00128">
    <property type="entry name" value="Alpha-amylase"/>
    <property type="match status" value="2"/>
</dbReference>
<dbReference type="GO" id="GO:0043169">
    <property type="term" value="F:cation binding"/>
    <property type="evidence" value="ECO:0007669"/>
    <property type="project" value="InterPro"/>
</dbReference>
<evidence type="ECO:0000313" key="8">
    <source>
        <dbReference type="Proteomes" id="UP000266389"/>
    </source>
</evidence>
<dbReference type="GO" id="GO:0004556">
    <property type="term" value="F:alpha-amylase activity"/>
    <property type="evidence" value="ECO:0007669"/>
    <property type="project" value="UniProtKB-UniRule"/>
</dbReference>